<organism evidence="1 2">
    <name type="scientific">Thalictrum thalictroides</name>
    <name type="common">Rue-anemone</name>
    <name type="synonym">Anemone thalictroides</name>
    <dbReference type="NCBI Taxonomy" id="46969"/>
    <lineage>
        <taxon>Eukaryota</taxon>
        <taxon>Viridiplantae</taxon>
        <taxon>Streptophyta</taxon>
        <taxon>Embryophyta</taxon>
        <taxon>Tracheophyta</taxon>
        <taxon>Spermatophyta</taxon>
        <taxon>Magnoliopsida</taxon>
        <taxon>Ranunculales</taxon>
        <taxon>Ranunculaceae</taxon>
        <taxon>Thalictroideae</taxon>
        <taxon>Thalictrum</taxon>
    </lineage>
</organism>
<dbReference type="Proteomes" id="UP000554482">
    <property type="component" value="Unassembled WGS sequence"/>
</dbReference>
<evidence type="ECO:0000313" key="2">
    <source>
        <dbReference type="Proteomes" id="UP000554482"/>
    </source>
</evidence>
<comment type="caution">
    <text evidence="1">The sequence shown here is derived from an EMBL/GenBank/DDBJ whole genome shotgun (WGS) entry which is preliminary data.</text>
</comment>
<name>A0A7J6VCT7_THATH</name>
<sequence length="49" mass="5377">LSFKTVGGGWWCICGGLGVLNIKWFKLDTRDPFSPSATPGPGFLIFIEF</sequence>
<dbReference type="AlphaFoldDB" id="A0A7J6VCT7"/>
<protein>
    <submittedName>
        <fullName evidence="1">Uncharacterized protein</fullName>
    </submittedName>
</protein>
<keyword evidence="2" id="KW-1185">Reference proteome</keyword>
<feature type="non-terminal residue" evidence="1">
    <location>
        <position position="49"/>
    </location>
</feature>
<accession>A0A7J6VCT7</accession>
<gene>
    <name evidence="1" type="ORF">FRX31_027855</name>
</gene>
<proteinExistence type="predicted"/>
<reference evidence="1 2" key="1">
    <citation type="submission" date="2020-06" db="EMBL/GenBank/DDBJ databases">
        <title>Transcriptomic and genomic resources for Thalictrum thalictroides and T. hernandezii: Facilitating candidate gene discovery in an emerging model plant lineage.</title>
        <authorList>
            <person name="Arias T."/>
            <person name="Riano-Pachon D.M."/>
            <person name="Di Stilio V.S."/>
        </authorList>
    </citation>
    <scope>NUCLEOTIDE SEQUENCE [LARGE SCALE GENOMIC DNA]</scope>
    <source>
        <strain evidence="2">cv. WT478/WT964</strain>
        <tissue evidence="1">Leaves</tissue>
    </source>
</reference>
<evidence type="ECO:0000313" key="1">
    <source>
        <dbReference type="EMBL" id="KAF5182557.1"/>
    </source>
</evidence>
<dbReference type="EMBL" id="JABWDY010034573">
    <property type="protein sequence ID" value="KAF5182557.1"/>
    <property type="molecule type" value="Genomic_DNA"/>
</dbReference>